<dbReference type="Proteomes" id="UP000093000">
    <property type="component" value="Unassembled WGS sequence"/>
</dbReference>
<evidence type="ECO:0000256" key="6">
    <source>
        <dbReference type="ARBA" id="ARBA00023328"/>
    </source>
</evidence>
<organism evidence="10 11">
    <name type="scientific">Choanephora cucurbitarum</name>
    <dbReference type="NCBI Taxonomy" id="101091"/>
    <lineage>
        <taxon>Eukaryota</taxon>
        <taxon>Fungi</taxon>
        <taxon>Fungi incertae sedis</taxon>
        <taxon>Mucoromycota</taxon>
        <taxon>Mucoromycotina</taxon>
        <taxon>Mucoromycetes</taxon>
        <taxon>Mucorales</taxon>
        <taxon>Mucorineae</taxon>
        <taxon>Choanephoraceae</taxon>
        <taxon>Choanephoroideae</taxon>
        <taxon>Choanephora</taxon>
    </lineage>
</organism>
<evidence type="ECO:0000256" key="3">
    <source>
        <dbReference type="ARBA" id="ARBA00022454"/>
    </source>
</evidence>
<reference evidence="10 11" key="1">
    <citation type="submission" date="2016-03" db="EMBL/GenBank/DDBJ databases">
        <title>Choanephora cucurbitarum.</title>
        <authorList>
            <person name="Min B."/>
            <person name="Park H."/>
            <person name="Park J.-H."/>
            <person name="Shin H.-D."/>
            <person name="Choi I.-G."/>
        </authorList>
    </citation>
    <scope>NUCLEOTIDE SEQUENCE [LARGE SCALE GENOMIC DNA]</scope>
    <source>
        <strain evidence="10 11">KUS-F28377</strain>
    </source>
</reference>
<dbReference type="GO" id="GO:0000776">
    <property type="term" value="C:kinetochore"/>
    <property type="evidence" value="ECO:0007669"/>
    <property type="project" value="UniProtKB-KW"/>
</dbReference>
<dbReference type="GO" id="GO:0005634">
    <property type="term" value="C:nucleus"/>
    <property type="evidence" value="ECO:0007669"/>
    <property type="project" value="UniProtKB-SubCell"/>
</dbReference>
<evidence type="ECO:0000313" key="10">
    <source>
        <dbReference type="EMBL" id="OBZ91413.1"/>
    </source>
</evidence>
<gene>
    <name evidence="10" type="ORF">A0J61_00533</name>
</gene>
<feature type="coiled-coil region" evidence="8">
    <location>
        <begin position="11"/>
        <end position="41"/>
    </location>
</feature>
<sequence>MSLLTNKEKDLLAAYREKLWLERQIEQLEQDEKTEKELEELTIPPEATDLHVEESISEYKRHIDNLRANLDMLYQFNKSKEMLQEKIYTQHFVTEALYPKPTDHQQTKLIEHTQAQIAKRDELMLELVTLVSQLSEKKDELQSVHRKIISQHIANKQLQADLREERAEHSIAKEQLGGAVKSQQVNDSLRLEASIIRNMLGHLIDESEVQWMYDERWLQVMLRIGEKID</sequence>
<keyword evidence="8" id="KW-0175">Coiled coil</keyword>
<dbReference type="AlphaFoldDB" id="A0A1C7NQP6"/>
<evidence type="ECO:0000256" key="8">
    <source>
        <dbReference type="SAM" id="Coils"/>
    </source>
</evidence>
<name>A0A1C7NQP6_9FUNG</name>
<protein>
    <recommendedName>
        <fullName evidence="9">Centromere protein H C-terminal domain-containing protein</fullName>
    </recommendedName>
</protein>
<evidence type="ECO:0000256" key="2">
    <source>
        <dbReference type="ARBA" id="ARBA00004629"/>
    </source>
</evidence>
<feature type="coiled-coil region" evidence="8">
    <location>
        <begin position="120"/>
        <end position="175"/>
    </location>
</feature>
<dbReference type="GO" id="GO:0051382">
    <property type="term" value="P:kinetochore assembly"/>
    <property type="evidence" value="ECO:0007669"/>
    <property type="project" value="InterPro"/>
</dbReference>
<feature type="domain" description="Centromere protein H C-terminal" evidence="9">
    <location>
        <begin position="21"/>
        <end position="223"/>
    </location>
</feature>
<evidence type="ECO:0000259" key="9">
    <source>
        <dbReference type="Pfam" id="PF05837"/>
    </source>
</evidence>
<accession>A0A1C7NQP6</accession>
<evidence type="ECO:0000256" key="5">
    <source>
        <dbReference type="ARBA" id="ARBA00023242"/>
    </source>
</evidence>
<evidence type="ECO:0000256" key="4">
    <source>
        <dbReference type="ARBA" id="ARBA00022838"/>
    </source>
</evidence>
<proteinExistence type="inferred from homology"/>
<evidence type="ECO:0000313" key="11">
    <source>
        <dbReference type="Proteomes" id="UP000093000"/>
    </source>
</evidence>
<comment type="caution">
    <text evidence="10">The sequence shown here is derived from an EMBL/GenBank/DDBJ whole genome shotgun (WGS) entry which is preliminary data.</text>
</comment>
<keyword evidence="11" id="KW-1185">Reference proteome</keyword>
<keyword evidence="5" id="KW-0539">Nucleus</keyword>
<comment type="similarity">
    <text evidence="7">Belongs to the CENP-H/MCM16 family.</text>
</comment>
<comment type="subcellular location">
    <subcellularLocation>
        <location evidence="2">Chromosome</location>
        <location evidence="2">Centromere</location>
        <location evidence="2">Kinetochore</location>
    </subcellularLocation>
    <subcellularLocation>
        <location evidence="1">Nucleus</location>
    </subcellularLocation>
</comment>
<keyword evidence="4" id="KW-0995">Kinetochore</keyword>
<dbReference type="Pfam" id="PF05837">
    <property type="entry name" value="CENP-H"/>
    <property type="match status" value="1"/>
</dbReference>
<keyword evidence="3" id="KW-0158">Chromosome</keyword>
<evidence type="ECO:0000256" key="1">
    <source>
        <dbReference type="ARBA" id="ARBA00004123"/>
    </source>
</evidence>
<keyword evidence="6" id="KW-0137">Centromere</keyword>
<dbReference type="InterPro" id="IPR008426">
    <property type="entry name" value="CENP-H_C"/>
</dbReference>
<dbReference type="EMBL" id="LUGH01000012">
    <property type="protein sequence ID" value="OBZ91413.1"/>
    <property type="molecule type" value="Genomic_DNA"/>
</dbReference>
<dbReference type="OrthoDB" id="2274804at2759"/>
<dbReference type="InParanoid" id="A0A1C7NQP6"/>
<evidence type="ECO:0000256" key="7">
    <source>
        <dbReference type="ARBA" id="ARBA00025735"/>
    </source>
</evidence>